<reference evidence="1 2" key="1">
    <citation type="journal article" date="2012" name="Stand. Genomic Sci.">
        <title>Complete genome sequence of the aerobic, heterotroph Marinithermus hydrothermalis type strain (T1(T)) from a deep-sea hydrothermal vent chimney.</title>
        <authorList>
            <person name="Copeland A."/>
            <person name="Gu W."/>
            <person name="Yasawong M."/>
            <person name="Lapidus A."/>
            <person name="Lucas S."/>
            <person name="Deshpande S."/>
            <person name="Pagani I."/>
            <person name="Tapia R."/>
            <person name="Cheng J.F."/>
            <person name="Goodwin L.A."/>
            <person name="Pitluck S."/>
            <person name="Liolios K."/>
            <person name="Ivanova N."/>
            <person name="Mavromatis K."/>
            <person name="Mikhailova N."/>
            <person name="Pati A."/>
            <person name="Chen A."/>
            <person name="Palaniappan K."/>
            <person name="Land M."/>
            <person name="Pan C."/>
            <person name="Brambilla E.M."/>
            <person name="Rohde M."/>
            <person name="Tindall B.J."/>
            <person name="Sikorski J."/>
            <person name="Goker M."/>
            <person name="Detter J.C."/>
            <person name="Bristow J."/>
            <person name="Eisen J.A."/>
            <person name="Markowitz V."/>
            <person name="Hugenholtz P."/>
            <person name="Kyrpides N.C."/>
            <person name="Klenk H.P."/>
            <person name="Woyke T."/>
        </authorList>
    </citation>
    <scope>NUCLEOTIDE SEQUENCE [LARGE SCALE GENOMIC DNA]</scope>
    <source>
        <strain evidence="2">DSM 14884 / JCM 11576 / T1</strain>
    </source>
</reference>
<proteinExistence type="predicted"/>
<keyword evidence="2" id="KW-1185">Reference proteome</keyword>
<sequence>MPHESTPPPTELDRALAEAERLIARIQQHPRWRTPAPTLEARQNRFYAKLRATHAVAESRARLARLAEGFELGACSAEEAVRASYVILSHLARLWLELEQPTPKTTEAERP</sequence>
<protein>
    <submittedName>
        <fullName evidence="1">Uncharacterized protein</fullName>
    </submittedName>
</protein>
<dbReference type="HOGENOM" id="CLU_2155282_0_0_0"/>
<gene>
    <name evidence="1" type="ordered locus">Marky_1737</name>
</gene>
<accession>F2NMT8</accession>
<dbReference type="AlphaFoldDB" id="F2NMT8"/>
<dbReference type="eggNOG" id="ENOG502ZV72">
    <property type="taxonomic scope" value="Bacteria"/>
</dbReference>
<evidence type="ECO:0000313" key="1">
    <source>
        <dbReference type="EMBL" id="AEB12472.1"/>
    </source>
</evidence>
<organism evidence="1 2">
    <name type="scientific">Marinithermus hydrothermalis (strain DSM 14884 / JCM 11576 / T1)</name>
    <dbReference type="NCBI Taxonomy" id="869210"/>
    <lineage>
        <taxon>Bacteria</taxon>
        <taxon>Thermotogati</taxon>
        <taxon>Deinococcota</taxon>
        <taxon>Deinococci</taxon>
        <taxon>Thermales</taxon>
        <taxon>Thermaceae</taxon>
        <taxon>Marinithermus</taxon>
    </lineage>
</organism>
<evidence type="ECO:0000313" key="2">
    <source>
        <dbReference type="Proteomes" id="UP000007030"/>
    </source>
</evidence>
<dbReference type="Proteomes" id="UP000007030">
    <property type="component" value="Chromosome"/>
</dbReference>
<dbReference type="KEGG" id="mhd:Marky_1737"/>
<dbReference type="EMBL" id="CP002630">
    <property type="protein sequence ID" value="AEB12472.1"/>
    <property type="molecule type" value="Genomic_DNA"/>
</dbReference>
<name>F2NMT8_MARHT</name>
<dbReference type="STRING" id="869210.Marky_1737"/>